<name>A0A0R3WLZ6_HYDTA</name>
<proteinExistence type="predicted"/>
<evidence type="ECO:0000313" key="3">
    <source>
        <dbReference type="Proteomes" id="UP000274429"/>
    </source>
</evidence>
<evidence type="ECO:0000256" key="1">
    <source>
        <dbReference type="SAM" id="MobiDB-lite"/>
    </source>
</evidence>
<dbReference type="Proteomes" id="UP000274429">
    <property type="component" value="Unassembled WGS sequence"/>
</dbReference>
<sequence length="115" mass="12871">MLAWPHSRVVRNGGRTDANLLAKRIVVRLIVGFRALHIRPRDLFHPQLSAPRTELDAVAMPLNLFSSHKHANVIESFFTGLSTSYIVQQEEEDEEEVLPPLGGRISSSDIDPSCK</sequence>
<reference evidence="4" key="1">
    <citation type="submission" date="2017-02" db="UniProtKB">
        <authorList>
            <consortium name="WormBaseParasite"/>
        </authorList>
    </citation>
    <scope>IDENTIFICATION</scope>
</reference>
<protein>
    <submittedName>
        <fullName evidence="2 4">Uncharacterized protein</fullName>
    </submittedName>
</protein>
<dbReference type="EMBL" id="UYWX01000500">
    <property type="protein sequence ID" value="VDM18511.1"/>
    <property type="molecule type" value="Genomic_DNA"/>
</dbReference>
<dbReference type="AlphaFoldDB" id="A0A0R3WLZ6"/>
<dbReference type="WBParaSite" id="TTAC_0000178401-mRNA-1">
    <property type="protein sequence ID" value="TTAC_0000178401-mRNA-1"/>
    <property type="gene ID" value="TTAC_0000178401"/>
</dbReference>
<keyword evidence="3" id="KW-1185">Reference proteome</keyword>
<reference evidence="2 3" key="2">
    <citation type="submission" date="2018-11" db="EMBL/GenBank/DDBJ databases">
        <authorList>
            <consortium name="Pathogen Informatics"/>
        </authorList>
    </citation>
    <scope>NUCLEOTIDE SEQUENCE [LARGE SCALE GENOMIC DNA]</scope>
</reference>
<accession>A0A0R3WLZ6</accession>
<organism evidence="4">
    <name type="scientific">Hydatigena taeniaeformis</name>
    <name type="common">Feline tapeworm</name>
    <name type="synonym">Taenia taeniaeformis</name>
    <dbReference type="NCBI Taxonomy" id="6205"/>
    <lineage>
        <taxon>Eukaryota</taxon>
        <taxon>Metazoa</taxon>
        <taxon>Spiralia</taxon>
        <taxon>Lophotrochozoa</taxon>
        <taxon>Platyhelminthes</taxon>
        <taxon>Cestoda</taxon>
        <taxon>Eucestoda</taxon>
        <taxon>Cyclophyllidea</taxon>
        <taxon>Taeniidae</taxon>
        <taxon>Hydatigera</taxon>
    </lineage>
</organism>
<feature type="compositionally biased region" description="Polar residues" evidence="1">
    <location>
        <begin position="105"/>
        <end position="115"/>
    </location>
</feature>
<gene>
    <name evidence="2" type="ORF">TTAC_LOCUS1771</name>
</gene>
<feature type="region of interest" description="Disordered" evidence="1">
    <location>
        <begin position="91"/>
        <end position="115"/>
    </location>
</feature>
<evidence type="ECO:0000313" key="2">
    <source>
        <dbReference type="EMBL" id="VDM18511.1"/>
    </source>
</evidence>
<evidence type="ECO:0000313" key="4">
    <source>
        <dbReference type="WBParaSite" id="TTAC_0000178401-mRNA-1"/>
    </source>
</evidence>